<gene>
    <name evidence="2" type="ORF">ACFQKB_36430</name>
</gene>
<dbReference type="EMBL" id="JBHSXS010000036">
    <property type="protein sequence ID" value="MFC6885293.1"/>
    <property type="molecule type" value="Genomic_DNA"/>
</dbReference>
<keyword evidence="3" id="KW-1185">Reference proteome</keyword>
<reference evidence="3" key="1">
    <citation type="journal article" date="2019" name="Int. J. Syst. Evol. Microbiol.">
        <title>The Global Catalogue of Microorganisms (GCM) 10K type strain sequencing project: providing services to taxonomists for standard genome sequencing and annotation.</title>
        <authorList>
            <consortium name="The Broad Institute Genomics Platform"/>
            <consortium name="The Broad Institute Genome Sequencing Center for Infectious Disease"/>
            <person name="Wu L."/>
            <person name="Ma J."/>
        </authorList>
    </citation>
    <scope>NUCLEOTIDE SEQUENCE [LARGE SCALE GENOMIC DNA]</scope>
    <source>
        <strain evidence="3">JCM 3369</strain>
    </source>
</reference>
<feature type="region of interest" description="Disordered" evidence="1">
    <location>
        <begin position="1"/>
        <end position="50"/>
    </location>
</feature>
<protein>
    <recommendedName>
        <fullName evidence="4">Head-to-tail stopper</fullName>
    </recommendedName>
</protein>
<evidence type="ECO:0000313" key="3">
    <source>
        <dbReference type="Proteomes" id="UP001596380"/>
    </source>
</evidence>
<proteinExistence type="predicted"/>
<feature type="region of interest" description="Disordered" evidence="1">
    <location>
        <begin position="81"/>
        <end position="110"/>
    </location>
</feature>
<dbReference type="InterPro" id="IPR038667">
    <property type="entry name" value="XkdH-like_sf"/>
</dbReference>
<sequence>MFGTDTLTVIRQPVDYRGDPAGPPTETPVGGCYVQPRGGGSAPPSTEDDDHRLTVTSGFLVFAPPGADIRASDRVRWRGQEYQVQGDPASWEPPGGPPHHREVILQRVKG</sequence>
<name>A0ABW2CXD9_9ACTN</name>
<accession>A0ABW2CXD9</accession>
<dbReference type="Proteomes" id="UP001596380">
    <property type="component" value="Unassembled WGS sequence"/>
</dbReference>
<dbReference type="RefSeq" id="WP_160825791.1">
    <property type="nucleotide sequence ID" value="NZ_JBHSXE010000001.1"/>
</dbReference>
<comment type="caution">
    <text evidence="2">The sequence shown here is derived from an EMBL/GenBank/DDBJ whole genome shotgun (WGS) entry which is preliminary data.</text>
</comment>
<evidence type="ECO:0000313" key="2">
    <source>
        <dbReference type="EMBL" id="MFC6885293.1"/>
    </source>
</evidence>
<evidence type="ECO:0000256" key="1">
    <source>
        <dbReference type="SAM" id="MobiDB-lite"/>
    </source>
</evidence>
<organism evidence="2 3">
    <name type="scientific">Actinomadura yumaensis</name>
    <dbReference type="NCBI Taxonomy" id="111807"/>
    <lineage>
        <taxon>Bacteria</taxon>
        <taxon>Bacillati</taxon>
        <taxon>Actinomycetota</taxon>
        <taxon>Actinomycetes</taxon>
        <taxon>Streptosporangiales</taxon>
        <taxon>Thermomonosporaceae</taxon>
        <taxon>Actinomadura</taxon>
    </lineage>
</organism>
<evidence type="ECO:0008006" key="4">
    <source>
        <dbReference type="Google" id="ProtNLM"/>
    </source>
</evidence>
<dbReference type="Gene3D" id="2.40.10.370">
    <property type="entry name" value="Protein of unknown function DUF3599"/>
    <property type="match status" value="1"/>
</dbReference>